<evidence type="ECO:0000313" key="4">
    <source>
        <dbReference type="Proteomes" id="UP000284772"/>
    </source>
</evidence>
<proteinExistence type="predicted"/>
<sequence>MKVTAIVEKGSDGLYSIYSEQEINNHSFGGYGESVEAAKADFMLSIDEAKEMVKEETGTLPNEFTDLQVTFKFDIASFFNYFDWINVSKFAQYAGINESKMRQYKSGVAFAGERTTNKILTAIKKMGTELSSASL</sequence>
<gene>
    <name evidence="1" type="ORF">DWX27_03665</name>
    <name evidence="2" type="ORF">DWZ32_14540</name>
    <name evidence="3" type="ORF">EAJ06_02730</name>
</gene>
<evidence type="ECO:0000313" key="5">
    <source>
        <dbReference type="Proteomes" id="UP000286003"/>
    </source>
</evidence>
<dbReference type="Proteomes" id="UP000286003">
    <property type="component" value="Unassembled WGS sequence"/>
</dbReference>
<evidence type="ECO:0000313" key="3">
    <source>
        <dbReference type="EMBL" id="RYT82540.1"/>
    </source>
</evidence>
<dbReference type="OrthoDB" id="965427at2"/>
<comment type="caution">
    <text evidence="1">The sequence shown here is derived from an EMBL/GenBank/DDBJ whole genome shotgun (WGS) entry which is preliminary data.</text>
</comment>
<accession>A0A3E4KX81</accession>
<evidence type="ECO:0000313" key="6">
    <source>
        <dbReference type="Proteomes" id="UP000291191"/>
    </source>
</evidence>
<dbReference type="GeneID" id="26161210"/>
<dbReference type="AlphaFoldDB" id="A0A3E4KX81"/>
<dbReference type="EMBL" id="QRQM01000016">
    <property type="protein sequence ID" value="RHN05460.1"/>
    <property type="molecule type" value="Genomic_DNA"/>
</dbReference>
<dbReference type="EMBL" id="QRWT01000002">
    <property type="protein sequence ID" value="RGT57272.1"/>
    <property type="molecule type" value="Genomic_DNA"/>
</dbReference>
<dbReference type="Proteomes" id="UP000284772">
    <property type="component" value="Unassembled WGS sequence"/>
</dbReference>
<reference evidence="4 5" key="1">
    <citation type="submission" date="2018-08" db="EMBL/GenBank/DDBJ databases">
        <title>A genome reference for cultivated species of the human gut microbiota.</title>
        <authorList>
            <person name="Zou Y."/>
            <person name="Xue W."/>
            <person name="Luo G."/>
        </authorList>
    </citation>
    <scope>NUCLEOTIDE SEQUENCE [LARGE SCALE GENOMIC DNA]</scope>
    <source>
        <strain evidence="1 4">AF19-10AC</strain>
        <strain evidence="2 5">AF31-23</strain>
    </source>
</reference>
<protein>
    <submittedName>
        <fullName evidence="1">Pilus assembly protein HicB</fullName>
    </submittedName>
</protein>
<dbReference type="Proteomes" id="UP000291191">
    <property type="component" value="Unassembled WGS sequence"/>
</dbReference>
<dbReference type="RefSeq" id="WP_007665862.1">
    <property type="nucleotide sequence ID" value="NZ_BAABZC010000003.1"/>
</dbReference>
<keyword evidence="6" id="KW-1185">Reference proteome</keyword>
<name>A0A3E4KX81_9BACE</name>
<reference evidence="3 6" key="2">
    <citation type="journal article" date="2019" name="Science, e1252229">
        <title>Invertible promoters mediate bacterial phase variation, antibiotic resistance, and host adaptation in the gut.</title>
        <authorList>
            <person name="Jiang X."/>
            <person name="Hall A.B."/>
            <person name="Arthur T.D."/>
            <person name="Plichta D.R."/>
            <person name="Covington C.T."/>
            <person name="Poyet M."/>
            <person name="Crothers J."/>
            <person name="Moses P.L."/>
            <person name="Tolonen A.C."/>
            <person name="Vlamakis H."/>
            <person name="Alm E.J."/>
            <person name="Xavier R.J."/>
        </authorList>
    </citation>
    <scope>NUCLEOTIDE SEQUENCE [LARGE SCALE GENOMIC DNA]</scope>
    <source>
        <strain evidence="3">Bf_0095</strain>
        <strain evidence="6">bf_0095</strain>
    </source>
</reference>
<dbReference type="EMBL" id="RCXO01000002">
    <property type="protein sequence ID" value="RYT82540.1"/>
    <property type="molecule type" value="Genomic_DNA"/>
</dbReference>
<organism evidence="1 4">
    <name type="scientific">Bacteroides intestinalis</name>
    <dbReference type="NCBI Taxonomy" id="329854"/>
    <lineage>
        <taxon>Bacteria</taxon>
        <taxon>Pseudomonadati</taxon>
        <taxon>Bacteroidota</taxon>
        <taxon>Bacteroidia</taxon>
        <taxon>Bacteroidales</taxon>
        <taxon>Bacteroidaceae</taxon>
        <taxon>Bacteroides</taxon>
    </lineage>
</organism>
<evidence type="ECO:0000313" key="1">
    <source>
        <dbReference type="EMBL" id="RGT57272.1"/>
    </source>
</evidence>
<evidence type="ECO:0000313" key="2">
    <source>
        <dbReference type="EMBL" id="RHN05460.1"/>
    </source>
</evidence>